<feature type="region of interest" description="Disordered" evidence="1">
    <location>
        <begin position="173"/>
        <end position="273"/>
    </location>
</feature>
<reference evidence="2 3" key="1">
    <citation type="submission" date="2020-02" db="EMBL/GenBank/DDBJ databases">
        <title>Draft genome sequence of Haematococcus lacustris strain NIES-144.</title>
        <authorList>
            <person name="Morimoto D."/>
            <person name="Nakagawa S."/>
            <person name="Yoshida T."/>
            <person name="Sawayama S."/>
        </authorList>
    </citation>
    <scope>NUCLEOTIDE SEQUENCE [LARGE SCALE GENOMIC DNA]</scope>
    <source>
        <strain evidence="2 3">NIES-144</strain>
    </source>
</reference>
<dbReference type="AlphaFoldDB" id="A0A699YQU7"/>
<dbReference type="Proteomes" id="UP000485058">
    <property type="component" value="Unassembled WGS sequence"/>
</dbReference>
<evidence type="ECO:0000313" key="2">
    <source>
        <dbReference type="EMBL" id="GFH11981.1"/>
    </source>
</evidence>
<gene>
    <name evidence="2" type="ORF">HaLaN_07588</name>
</gene>
<evidence type="ECO:0000313" key="3">
    <source>
        <dbReference type="Proteomes" id="UP000485058"/>
    </source>
</evidence>
<comment type="caution">
    <text evidence="2">The sequence shown here is derived from an EMBL/GenBank/DDBJ whole genome shotgun (WGS) entry which is preliminary data.</text>
</comment>
<name>A0A699YQU7_HAELA</name>
<organism evidence="2 3">
    <name type="scientific">Haematococcus lacustris</name>
    <name type="common">Green alga</name>
    <name type="synonym">Haematococcus pluvialis</name>
    <dbReference type="NCBI Taxonomy" id="44745"/>
    <lineage>
        <taxon>Eukaryota</taxon>
        <taxon>Viridiplantae</taxon>
        <taxon>Chlorophyta</taxon>
        <taxon>core chlorophytes</taxon>
        <taxon>Chlorophyceae</taxon>
        <taxon>CS clade</taxon>
        <taxon>Chlamydomonadales</taxon>
        <taxon>Haematococcaceae</taxon>
        <taxon>Haematococcus</taxon>
    </lineage>
</organism>
<accession>A0A699YQU7</accession>
<protein>
    <submittedName>
        <fullName evidence="2">Uncharacterized protein</fullName>
    </submittedName>
</protein>
<evidence type="ECO:0000256" key="1">
    <source>
        <dbReference type="SAM" id="MobiDB-lite"/>
    </source>
</evidence>
<dbReference type="EMBL" id="BLLF01000455">
    <property type="protein sequence ID" value="GFH11981.1"/>
    <property type="molecule type" value="Genomic_DNA"/>
</dbReference>
<sequence length="486" mass="52611">MVEHVRCVDMAWRGADLGTRRIQFVPTHYWNQDGSGGVRNYCYNDGSGSCNKFSQASIKRFEDGLALCFGAALDAGFSTIAITPHVDCGDDGEWHVSKWRNGLEFNPRQKYDGYSYEEIMLQPLARALARYESDSRLKRIHFALQGEMGATVMRYPAQYLNLLPDIANIFSSGAARSSPSSTQTAKNAGRGGGGLDRIMVQQQAAPEARSFDNTTHTSSQPSTKNAATAGASVTLPSAPPVAPGATALAAGHTSHSIQQPAQNQLQSASSARKTPNGVRLEFGLTFNFDTSHGLQGNTASLRSRANQEVEKLIRAMDFIGISAYAPQNPDFKPEMLQAAAYTMMDSFSSVGVDARKAIQQGGAALQYVEYGLGGGVSQSGVGIAPNPAAAMRQPFMGVMGAYSKDIDPWQREALRTFMHTFWRRTLTWLAQGGGPTFKIEACYVWGKASWDVLGIYPESTSGSGSFRDDTVVGMVRAHNKAISKQR</sequence>
<proteinExistence type="predicted"/>
<feature type="compositionally biased region" description="Polar residues" evidence="1">
    <location>
        <begin position="211"/>
        <end position="226"/>
    </location>
</feature>
<keyword evidence="3" id="KW-1185">Reference proteome</keyword>
<feature type="compositionally biased region" description="Polar residues" evidence="1">
    <location>
        <begin position="253"/>
        <end position="273"/>
    </location>
</feature>